<reference evidence="2" key="1">
    <citation type="submission" date="2019-06" db="EMBL/GenBank/DDBJ databases">
        <authorList>
            <person name="Zheng W."/>
        </authorList>
    </citation>
    <scope>NUCLEOTIDE SEQUENCE</scope>
    <source>
        <strain evidence="2">QDHG01</strain>
    </source>
</reference>
<comment type="caution">
    <text evidence="2">The sequence shown here is derived from an EMBL/GenBank/DDBJ whole genome shotgun (WGS) entry which is preliminary data.</text>
</comment>
<accession>A0A8J8NAF2</accession>
<evidence type="ECO:0000313" key="3">
    <source>
        <dbReference type="Proteomes" id="UP000785679"/>
    </source>
</evidence>
<dbReference type="EMBL" id="RRYP01029899">
    <property type="protein sequence ID" value="TNV71362.1"/>
    <property type="molecule type" value="Genomic_DNA"/>
</dbReference>
<dbReference type="Gene3D" id="3.40.50.2000">
    <property type="entry name" value="Glycogen Phosphorylase B"/>
    <property type="match status" value="2"/>
</dbReference>
<gene>
    <name evidence="2" type="ORF">FGO68_gene1351</name>
</gene>
<dbReference type="OrthoDB" id="512920at2759"/>
<dbReference type="Pfam" id="PF13579">
    <property type="entry name" value="Glyco_trans_4_4"/>
    <property type="match status" value="1"/>
</dbReference>
<protein>
    <recommendedName>
        <fullName evidence="1">Glycosyltransferase subfamily 4-like N-terminal domain-containing protein</fullName>
    </recommendedName>
</protein>
<evidence type="ECO:0000313" key="2">
    <source>
        <dbReference type="EMBL" id="TNV71362.1"/>
    </source>
</evidence>
<evidence type="ECO:0000259" key="1">
    <source>
        <dbReference type="Pfam" id="PF13579"/>
    </source>
</evidence>
<organism evidence="2 3">
    <name type="scientific">Halteria grandinella</name>
    <dbReference type="NCBI Taxonomy" id="5974"/>
    <lineage>
        <taxon>Eukaryota</taxon>
        <taxon>Sar</taxon>
        <taxon>Alveolata</taxon>
        <taxon>Ciliophora</taxon>
        <taxon>Intramacronucleata</taxon>
        <taxon>Spirotrichea</taxon>
        <taxon>Stichotrichia</taxon>
        <taxon>Sporadotrichida</taxon>
        <taxon>Halteriidae</taxon>
        <taxon>Halteria</taxon>
    </lineage>
</organism>
<dbReference type="PANTHER" id="PTHR12526">
    <property type="entry name" value="GLYCOSYLTRANSFERASE"/>
    <property type="match status" value="1"/>
</dbReference>
<sequence>MIANISHDLIRRGHELNLFLVGSPTDHDYEVDPACQIFWRRDVRASARAAIPALARHLRAKRYDILLSAMPAFNNAAVIARLIARVPTKCVLTERTNPDADYQGERSWKRRMWHKSASLLYPKADARIAVSKGLADALANFARLSPSSIDVVYNPAYHPRTLEEEPPSRQLHPWLNDGIGPVVIAAGRLVIQKDFGTLLRAIKLARSAIPGRLIIFGDGPLRQELSDEIARLELGGVVAMPGFVRDIRPSLTEARYFVLSSAWEGFGNVIVEALGCGCSIVSTDCPNGPSEILDYGRYGQLVAVGDHEGMAKAIIQMIAAPSVSEHQIARASEFSVAAATSQYEAIFRRVLLNKTRRERGM</sequence>
<dbReference type="InterPro" id="IPR028098">
    <property type="entry name" value="Glyco_trans_4-like_N"/>
</dbReference>
<keyword evidence="3" id="KW-1185">Reference proteome</keyword>
<name>A0A8J8NAF2_HALGN</name>
<dbReference type="Pfam" id="PF13692">
    <property type="entry name" value="Glyco_trans_1_4"/>
    <property type="match status" value="1"/>
</dbReference>
<dbReference type="AlphaFoldDB" id="A0A8J8NAF2"/>
<proteinExistence type="predicted"/>
<dbReference type="SUPFAM" id="SSF53756">
    <property type="entry name" value="UDP-Glycosyltransferase/glycogen phosphorylase"/>
    <property type="match status" value="1"/>
</dbReference>
<feature type="domain" description="Glycosyltransferase subfamily 4-like N-terminal" evidence="1">
    <location>
        <begin position="3"/>
        <end position="154"/>
    </location>
</feature>
<dbReference type="Proteomes" id="UP000785679">
    <property type="component" value="Unassembled WGS sequence"/>
</dbReference>